<dbReference type="STRING" id="1408163.A0A0F4YMB2"/>
<comment type="caution">
    <text evidence="12">The sequence shown here is derived from an EMBL/GenBank/DDBJ whole genome shotgun (WGS) entry which is preliminary data.</text>
</comment>
<dbReference type="GeneID" id="25318904"/>
<dbReference type="PROSITE" id="PS51384">
    <property type="entry name" value="FAD_FR"/>
    <property type="match status" value="1"/>
</dbReference>
<feature type="domain" description="Flavodoxin-like" evidence="10">
    <location>
        <begin position="196"/>
        <end position="347"/>
    </location>
</feature>
<dbReference type="FunFam" id="3.40.50.80:FF:000032">
    <property type="entry name" value="NADPH-dependent diflavin oxidoreductase 1"/>
    <property type="match status" value="1"/>
</dbReference>
<dbReference type="PANTHER" id="PTHR19384:SF108">
    <property type="entry name" value="NADPH--CYTOCHROME P450 REDUCTASE"/>
    <property type="match status" value="1"/>
</dbReference>
<dbReference type="InterPro" id="IPR017938">
    <property type="entry name" value="Riboflavin_synthase-like_b-brl"/>
</dbReference>
<dbReference type="GO" id="GO:0050660">
    <property type="term" value="F:flavin adenine dinucleotide binding"/>
    <property type="evidence" value="ECO:0007669"/>
    <property type="project" value="TreeGrafter"/>
</dbReference>
<dbReference type="InterPro" id="IPR003097">
    <property type="entry name" value="CysJ-like_FAD-binding"/>
</dbReference>
<dbReference type="InterPro" id="IPR001094">
    <property type="entry name" value="Flavdoxin-like"/>
</dbReference>
<evidence type="ECO:0000256" key="7">
    <source>
        <dbReference type="ARBA" id="ARBA00023002"/>
    </source>
</evidence>
<evidence type="ECO:0000313" key="12">
    <source>
        <dbReference type="EMBL" id="KKA19427.1"/>
    </source>
</evidence>
<evidence type="ECO:0000259" key="11">
    <source>
        <dbReference type="PROSITE" id="PS51384"/>
    </source>
</evidence>
<dbReference type="EMBL" id="LASV01000350">
    <property type="protein sequence ID" value="KKA19427.1"/>
    <property type="molecule type" value="Genomic_DNA"/>
</dbReference>
<feature type="domain" description="FAD-binding FR-type" evidence="11">
    <location>
        <begin position="402"/>
        <end position="659"/>
    </location>
</feature>
<dbReference type="FunFam" id="3.40.50.360:FF:000036">
    <property type="entry name" value="NADPH--cytochrome P450 reductase"/>
    <property type="match status" value="1"/>
</dbReference>
<keyword evidence="7 12" id="KW-0560">Oxidoreductase</keyword>
<keyword evidence="13" id="KW-1185">Reference proteome</keyword>
<evidence type="ECO:0000256" key="1">
    <source>
        <dbReference type="ARBA" id="ARBA00001917"/>
    </source>
</evidence>
<feature type="region of interest" description="Disordered" evidence="9">
    <location>
        <begin position="1"/>
        <end position="25"/>
    </location>
</feature>
<accession>A0A0F4YMB2</accession>
<dbReference type="InterPro" id="IPR001709">
    <property type="entry name" value="Flavoprot_Pyr_Nucl_cyt_Rdtase"/>
</dbReference>
<organism evidence="12 13">
    <name type="scientific">Rasamsonia emersonii (strain ATCC 16479 / CBS 393.64 / IMI 116815)</name>
    <dbReference type="NCBI Taxonomy" id="1408163"/>
    <lineage>
        <taxon>Eukaryota</taxon>
        <taxon>Fungi</taxon>
        <taxon>Dikarya</taxon>
        <taxon>Ascomycota</taxon>
        <taxon>Pezizomycotina</taxon>
        <taxon>Eurotiomycetes</taxon>
        <taxon>Eurotiomycetidae</taxon>
        <taxon>Eurotiales</taxon>
        <taxon>Trichocomaceae</taxon>
        <taxon>Rasamsonia</taxon>
    </lineage>
</organism>
<dbReference type="EC" id="1.6.2.4" evidence="12"/>
<keyword evidence="4" id="KW-0288">FMN</keyword>
<dbReference type="Gene3D" id="3.40.50.80">
    <property type="entry name" value="Nucleotide-binding domain of ferredoxin-NADP reductase (FNR) module"/>
    <property type="match status" value="1"/>
</dbReference>
<evidence type="ECO:0000256" key="8">
    <source>
        <dbReference type="ARBA" id="ARBA00049342"/>
    </source>
</evidence>
<dbReference type="Pfam" id="PF00175">
    <property type="entry name" value="NAD_binding_1"/>
    <property type="match status" value="1"/>
</dbReference>
<dbReference type="Gene3D" id="2.40.30.10">
    <property type="entry name" value="Translation factors"/>
    <property type="match status" value="1"/>
</dbReference>
<evidence type="ECO:0000259" key="10">
    <source>
        <dbReference type="PROSITE" id="PS50902"/>
    </source>
</evidence>
<sequence length="817" mass="91239">MRVSSGVPSDQPMLKQQRREGSKSRQKLLLDEEMFPVYTTYYIRLTLATSCAISGTGVISRYSYYTIVEYELSQRISYPVNSNKNISIASPIFSPFTLGANLKQLITSRIMESSTLHVLHALHALAQASSIADYVALTIIALAAATSLTHGIVWDRPDPYRHLMFERPQLKHGVQTSSRKETRNIAQKLADSGRKIVVFWGSQSGTAEGFAHRLARELPSRFGDEASAMAADLSDYDPETIALIPNTALAIFLLSTYGEGDPSDNTWDFWDWITKDKDDTKGISLSNLRYCAFGLGNSNYKHYNRVVDIVTAALDRLGAQSLMPVGKADDAEGGTREDFLAWKDELFQMLVEKLGFEAKAQASYTPALLVQEDESLQQVDLHRGEPEDIINSNNRQSAANYSPVKCLTVTSARQLFNSSDRHCLHIELDLTDHPQLTYKTGDHLAIWPSNPDGEVDRLLDVLGLSQRRNVPIHIKSLGRAATTTRLPIPTPTTVEAVFRYYLEICAPVSRDHILELAQFAPTAQANAYLLQIGQHKQAYAELISRTRVINLGRLLQLACPGETWSALPLSYLIETLPRLQPRYYSISSSSVVSPRQASITVLVPDAHGLASNYLLALAQHLESKPYPHGLTYQLNGPGDALQPGNKVFAHLRRSKFKLPARGSSPLVMVAAGTGLAPFRAFLAERCRLKAIGRPVGEMMLFFGCRRPDEDYIYREELEAMQTALDGQLRVVTAFSRETGQPRRYVQDRIVEYAEDVIRLVEDEGANVYVCGRAGMAREVERAVGEMLKKVKGWSDAEVDEWTRAAKRRLKWQEDVWG</sequence>
<dbReference type="Gene3D" id="1.20.990.10">
    <property type="entry name" value="NADPH-cytochrome p450 Reductase, Chain A, domain 3"/>
    <property type="match status" value="1"/>
</dbReference>
<dbReference type="GO" id="GO:0010181">
    <property type="term" value="F:FMN binding"/>
    <property type="evidence" value="ECO:0007669"/>
    <property type="project" value="InterPro"/>
</dbReference>
<name>A0A0F4YMB2_RASE3</name>
<dbReference type="InterPro" id="IPR001433">
    <property type="entry name" value="OxRdtase_FAD/NAD-bd"/>
</dbReference>
<dbReference type="SUPFAM" id="SSF52343">
    <property type="entry name" value="Ferredoxin reductase-like, C-terminal NADP-linked domain"/>
    <property type="match status" value="1"/>
</dbReference>
<dbReference type="Gene3D" id="3.40.50.360">
    <property type="match status" value="1"/>
</dbReference>
<keyword evidence="5" id="KW-0274">FAD</keyword>
<comment type="cofactor">
    <cofactor evidence="1">
        <name>FMN</name>
        <dbReference type="ChEBI" id="CHEBI:58210"/>
    </cofactor>
</comment>
<dbReference type="OrthoDB" id="1856718at2759"/>
<evidence type="ECO:0000256" key="3">
    <source>
        <dbReference type="ARBA" id="ARBA00022630"/>
    </source>
</evidence>
<comment type="cofactor">
    <cofactor evidence="2">
        <name>FAD</name>
        <dbReference type="ChEBI" id="CHEBI:57692"/>
    </cofactor>
</comment>
<dbReference type="InterPro" id="IPR023173">
    <property type="entry name" value="NADPH_Cyt_P450_Rdtase_alpha"/>
</dbReference>
<keyword evidence="3" id="KW-0285">Flavoprotein</keyword>
<comment type="catalytic activity">
    <reaction evidence="8">
        <text>2 oxidized [cytochrome P450] + NADPH = 2 reduced [cytochrome P450] + NADP(+) + H(+)</text>
        <dbReference type="Rhea" id="RHEA:24040"/>
        <dbReference type="Rhea" id="RHEA-COMP:14627"/>
        <dbReference type="Rhea" id="RHEA-COMP:14628"/>
        <dbReference type="ChEBI" id="CHEBI:15378"/>
        <dbReference type="ChEBI" id="CHEBI:55376"/>
        <dbReference type="ChEBI" id="CHEBI:57783"/>
        <dbReference type="ChEBI" id="CHEBI:58349"/>
        <dbReference type="ChEBI" id="CHEBI:60344"/>
        <dbReference type="EC" id="1.6.2.4"/>
    </reaction>
</comment>
<reference evidence="12 13" key="1">
    <citation type="submission" date="2015-04" db="EMBL/GenBank/DDBJ databases">
        <authorList>
            <person name="Heijne W.H."/>
            <person name="Fedorova N.D."/>
            <person name="Nierman W.C."/>
            <person name="Vollebregt A.W."/>
            <person name="Zhao Z."/>
            <person name="Wu L."/>
            <person name="Kumar M."/>
            <person name="Stam H."/>
            <person name="van den Berg M.A."/>
            <person name="Pel H.J."/>
        </authorList>
    </citation>
    <scope>NUCLEOTIDE SEQUENCE [LARGE SCALE GENOMIC DNA]</scope>
    <source>
        <strain evidence="12 13">CBS 393.64</strain>
    </source>
</reference>
<dbReference type="Pfam" id="PF00258">
    <property type="entry name" value="Flavodoxin_1"/>
    <property type="match status" value="1"/>
</dbReference>
<evidence type="ECO:0000256" key="6">
    <source>
        <dbReference type="ARBA" id="ARBA00022857"/>
    </source>
</evidence>
<gene>
    <name evidence="12" type="ORF">T310_6603</name>
</gene>
<evidence type="ECO:0000256" key="9">
    <source>
        <dbReference type="SAM" id="MobiDB-lite"/>
    </source>
</evidence>
<dbReference type="AlphaFoldDB" id="A0A0F4YMB2"/>
<dbReference type="Pfam" id="PF00667">
    <property type="entry name" value="FAD_binding_1"/>
    <property type="match status" value="1"/>
</dbReference>
<dbReference type="PROSITE" id="PS50902">
    <property type="entry name" value="FLAVODOXIN_LIKE"/>
    <property type="match status" value="1"/>
</dbReference>
<dbReference type="InterPro" id="IPR029039">
    <property type="entry name" value="Flavoprotein-like_sf"/>
</dbReference>
<dbReference type="InterPro" id="IPR039261">
    <property type="entry name" value="FNR_nucleotide-bd"/>
</dbReference>
<evidence type="ECO:0000313" key="13">
    <source>
        <dbReference type="Proteomes" id="UP000053958"/>
    </source>
</evidence>
<keyword evidence="6" id="KW-0521">NADP</keyword>
<dbReference type="RefSeq" id="XP_013326039.1">
    <property type="nucleotide sequence ID" value="XM_013470585.1"/>
</dbReference>
<evidence type="ECO:0000256" key="2">
    <source>
        <dbReference type="ARBA" id="ARBA00001974"/>
    </source>
</evidence>
<protein>
    <submittedName>
        <fullName evidence="12">NADPH--hemoprotein reductase</fullName>
        <ecNumber evidence="12">1.6.2.4</ecNumber>
    </submittedName>
</protein>
<dbReference type="PANTHER" id="PTHR19384">
    <property type="entry name" value="NITRIC OXIDE SYNTHASE-RELATED"/>
    <property type="match status" value="1"/>
</dbReference>
<dbReference type="SUPFAM" id="SSF52218">
    <property type="entry name" value="Flavoproteins"/>
    <property type="match status" value="1"/>
</dbReference>
<proteinExistence type="predicted"/>
<dbReference type="InterPro" id="IPR017927">
    <property type="entry name" value="FAD-bd_FR_type"/>
</dbReference>
<evidence type="ECO:0000256" key="4">
    <source>
        <dbReference type="ARBA" id="ARBA00022643"/>
    </source>
</evidence>
<dbReference type="InterPro" id="IPR008254">
    <property type="entry name" value="Flavodoxin/NO_synth"/>
</dbReference>
<dbReference type="PRINTS" id="PR00369">
    <property type="entry name" value="FLAVODOXIN"/>
</dbReference>
<dbReference type="GO" id="GO:0003958">
    <property type="term" value="F:NADPH-hemoprotein reductase activity"/>
    <property type="evidence" value="ECO:0007669"/>
    <property type="project" value="UniProtKB-EC"/>
</dbReference>
<dbReference type="SUPFAM" id="SSF63380">
    <property type="entry name" value="Riboflavin synthase domain-like"/>
    <property type="match status" value="1"/>
</dbReference>
<dbReference type="GO" id="GO:0005829">
    <property type="term" value="C:cytosol"/>
    <property type="evidence" value="ECO:0007669"/>
    <property type="project" value="TreeGrafter"/>
</dbReference>
<evidence type="ECO:0000256" key="5">
    <source>
        <dbReference type="ARBA" id="ARBA00022827"/>
    </source>
</evidence>
<dbReference type="Proteomes" id="UP000053958">
    <property type="component" value="Unassembled WGS sequence"/>
</dbReference>
<dbReference type="PRINTS" id="PR00371">
    <property type="entry name" value="FPNCR"/>
</dbReference>